<sequence length="464" mass="50954">MYSSWTQAMLFPAIWATAWYTLAHISPVGYLTSWSPVSGSPAYDWLVPVAGSPIRDWLAAAWAVVISQLGETWYMGEETPEEAPLVDHEPLVSTTSSTVNSRLKGTLALGTVLLALTAPSYVWQGSNLGLPRPVIASDATPLTVGCVLPQHNQYKRHQLTFENFLTETTKLAAAHILLWPEGAVSFADEDERENALEKVRRAITSPNQRVGVSFEEFYTDSVDPNGRRGPLRRTGLALVSKANETQMLYFKRNLVPIAESFRLQKSDNRPPLYTFDLNLPKWTSGPAVRPISLTASICLDFAMPDPFADLSASSDSPQLILGPARTWDLAVGNAMWEQAKQRAMELDSLVLWCDGGEGGLSGIAGQGLHEVVQVGEGSWIRTVGVEYPANGHKTLYAMIRGSGATIGFMWLLVIGGSSGRLLGIVPGFGNLPRNLRRLFLGWRESRRTQALSRDQEPNLLTFDN</sequence>
<name>A0A9W9ANI6_9AGAR</name>
<comment type="caution">
    <text evidence="1">The sequence shown here is derived from an EMBL/GenBank/DDBJ whole genome shotgun (WGS) entry which is preliminary data.</text>
</comment>
<dbReference type="InterPro" id="IPR036526">
    <property type="entry name" value="C-N_Hydrolase_sf"/>
</dbReference>
<dbReference type="Proteomes" id="UP001150266">
    <property type="component" value="Unassembled WGS sequence"/>
</dbReference>
<evidence type="ECO:0000313" key="1">
    <source>
        <dbReference type="EMBL" id="KAJ4485918.1"/>
    </source>
</evidence>
<dbReference type="EMBL" id="JAOTPV010000003">
    <property type="protein sequence ID" value="KAJ4485918.1"/>
    <property type="molecule type" value="Genomic_DNA"/>
</dbReference>
<organism evidence="1 2">
    <name type="scientific">Lentinula aciculospora</name>
    <dbReference type="NCBI Taxonomy" id="153920"/>
    <lineage>
        <taxon>Eukaryota</taxon>
        <taxon>Fungi</taxon>
        <taxon>Dikarya</taxon>
        <taxon>Basidiomycota</taxon>
        <taxon>Agaricomycotina</taxon>
        <taxon>Agaricomycetes</taxon>
        <taxon>Agaricomycetidae</taxon>
        <taxon>Agaricales</taxon>
        <taxon>Marasmiineae</taxon>
        <taxon>Omphalotaceae</taxon>
        <taxon>Lentinula</taxon>
    </lineage>
</organism>
<dbReference type="OrthoDB" id="2626014at2759"/>
<gene>
    <name evidence="1" type="ORF">J3R30DRAFT_3283267</name>
</gene>
<evidence type="ECO:0008006" key="3">
    <source>
        <dbReference type="Google" id="ProtNLM"/>
    </source>
</evidence>
<evidence type="ECO:0000313" key="2">
    <source>
        <dbReference type="Proteomes" id="UP001150266"/>
    </source>
</evidence>
<dbReference type="AlphaFoldDB" id="A0A9W9ANI6"/>
<reference evidence="1" key="1">
    <citation type="submission" date="2022-08" db="EMBL/GenBank/DDBJ databases">
        <title>A Global Phylogenomic Analysis of the Shiitake Genus Lentinula.</title>
        <authorList>
            <consortium name="DOE Joint Genome Institute"/>
            <person name="Sierra-Patev S."/>
            <person name="Min B."/>
            <person name="Naranjo-Ortiz M."/>
            <person name="Looney B."/>
            <person name="Konkel Z."/>
            <person name="Slot J.C."/>
            <person name="Sakamoto Y."/>
            <person name="Steenwyk J.L."/>
            <person name="Rokas A."/>
            <person name="Carro J."/>
            <person name="Camarero S."/>
            <person name="Ferreira P."/>
            <person name="Molpeceres G."/>
            <person name="Ruiz-Duenas F.J."/>
            <person name="Serrano A."/>
            <person name="Henrissat B."/>
            <person name="Drula E."/>
            <person name="Hughes K.W."/>
            <person name="Mata J.L."/>
            <person name="Ishikawa N.K."/>
            <person name="Vargas-Isla R."/>
            <person name="Ushijima S."/>
            <person name="Smith C.A."/>
            <person name="Ahrendt S."/>
            <person name="Andreopoulos W."/>
            <person name="He G."/>
            <person name="Labutti K."/>
            <person name="Lipzen A."/>
            <person name="Ng V."/>
            <person name="Riley R."/>
            <person name="Sandor L."/>
            <person name="Barry K."/>
            <person name="Martinez A.T."/>
            <person name="Xiao Y."/>
            <person name="Gibbons J.G."/>
            <person name="Terashima K."/>
            <person name="Grigoriev I.V."/>
            <person name="Hibbett D.S."/>
        </authorList>
    </citation>
    <scope>NUCLEOTIDE SEQUENCE</scope>
    <source>
        <strain evidence="1">JLM2183</strain>
    </source>
</reference>
<dbReference type="Gene3D" id="3.60.110.10">
    <property type="entry name" value="Carbon-nitrogen hydrolase"/>
    <property type="match status" value="1"/>
</dbReference>
<proteinExistence type="predicted"/>
<accession>A0A9W9ANI6</accession>
<protein>
    <recommendedName>
        <fullName evidence="3">CN hydrolase domain-containing protein</fullName>
    </recommendedName>
</protein>
<keyword evidence="2" id="KW-1185">Reference proteome</keyword>